<proteinExistence type="predicted"/>
<dbReference type="AlphaFoldDB" id="A0A2I1HTH7"/>
<dbReference type="PROSITE" id="PS50011">
    <property type="entry name" value="PROTEIN_KINASE_DOM"/>
    <property type="match status" value="1"/>
</dbReference>
<evidence type="ECO:0000313" key="3">
    <source>
        <dbReference type="Proteomes" id="UP000234323"/>
    </source>
</evidence>
<dbReference type="GO" id="GO:0005524">
    <property type="term" value="F:ATP binding"/>
    <property type="evidence" value="ECO:0007669"/>
    <property type="project" value="InterPro"/>
</dbReference>
<comment type="caution">
    <text evidence="2">The sequence shown here is derived from an EMBL/GenBank/DDBJ whole genome shotgun (WGS) entry which is preliminary data.</text>
</comment>
<evidence type="ECO:0000259" key="1">
    <source>
        <dbReference type="PROSITE" id="PS50011"/>
    </source>
</evidence>
<feature type="domain" description="Protein kinase" evidence="1">
    <location>
        <begin position="14"/>
        <end position="111"/>
    </location>
</feature>
<dbReference type="InterPro" id="IPR000719">
    <property type="entry name" value="Prot_kinase_dom"/>
</dbReference>
<dbReference type="SUPFAM" id="SSF56112">
    <property type="entry name" value="Protein kinase-like (PK-like)"/>
    <property type="match status" value="1"/>
</dbReference>
<dbReference type="GO" id="GO:0004672">
    <property type="term" value="F:protein kinase activity"/>
    <property type="evidence" value="ECO:0007669"/>
    <property type="project" value="InterPro"/>
</dbReference>
<dbReference type="InterPro" id="IPR011009">
    <property type="entry name" value="Kinase-like_dom_sf"/>
</dbReference>
<dbReference type="VEuPathDB" id="FungiDB:RhiirA1_455572"/>
<sequence>MVIVIRIHYTVTAASRRVKISFGASTLVYDVYWRSTSKYAIKKFVRNSEEDIIKEIHLTGLVNLHPNIIQFYGVTKLKDEVNYSLVLEYAEDGTLRKYLRDNAIGFGWKDQ</sequence>
<protein>
    <recommendedName>
        <fullName evidence="1">Protein kinase domain-containing protein</fullName>
    </recommendedName>
</protein>
<evidence type="ECO:0000313" key="2">
    <source>
        <dbReference type="EMBL" id="PKY62195.1"/>
    </source>
</evidence>
<keyword evidence="3" id="KW-1185">Reference proteome</keyword>
<name>A0A2I1HTH7_9GLOM</name>
<dbReference type="VEuPathDB" id="FungiDB:FUN_005156"/>
<dbReference type="Proteomes" id="UP000234323">
    <property type="component" value="Unassembled WGS sequence"/>
</dbReference>
<gene>
    <name evidence="2" type="ORF">RhiirA4_488259</name>
</gene>
<accession>A0A2I1HTH7</accession>
<dbReference type="Gene3D" id="1.10.510.10">
    <property type="entry name" value="Transferase(Phosphotransferase) domain 1"/>
    <property type="match status" value="1"/>
</dbReference>
<reference evidence="2 3" key="1">
    <citation type="submission" date="2015-10" db="EMBL/GenBank/DDBJ databases">
        <title>Genome analyses suggest a sexual origin of heterokaryosis in a supposedly ancient asexual fungus.</title>
        <authorList>
            <person name="Ropars J."/>
            <person name="Sedzielewska K."/>
            <person name="Noel J."/>
            <person name="Charron P."/>
            <person name="Farinelli L."/>
            <person name="Marton T."/>
            <person name="Kruger M."/>
            <person name="Pelin A."/>
            <person name="Brachmann A."/>
            <person name="Corradi N."/>
        </authorList>
    </citation>
    <scope>NUCLEOTIDE SEQUENCE [LARGE SCALE GENOMIC DNA]</scope>
    <source>
        <strain evidence="2 3">A4</strain>
    </source>
</reference>
<dbReference type="Pfam" id="PF00069">
    <property type="entry name" value="Pkinase"/>
    <property type="match status" value="1"/>
</dbReference>
<dbReference type="EMBL" id="LLXI01006604">
    <property type="protein sequence ID" value="PKY62195.1"/>
    <property type="molecule type" value="Genomic_DNA"/>
</dbReference>
<organism evidence="2 3">
    <name type="scientific">Rhizophagus irregularis</name>
    <dbReference type="NCBI Taxonomy" id="588596"/>
    <lineage>
        <taxon>Eukaryota</taxon>
        <taxon>Fungi</taxon>
        <taxon>Fungi incertae sedis</taxon>
        <taxon>Mucoromycota</taxon>
        <taxon>Glomeromycotina</taxon>
        <taxon>Glomeromycetes</taxon>
        <taxon>Glomerales</taxon>
        <taxon>Glomeraceae</taxon>
        <taxon>Rhizophagus</taxon>
    </lineage>
</organism>